<sequence>MPHYFAHHELCLPPKILRPGYHASYHRPEARACLFRVHDAPRCGRTRRSHHRGSDHTLDLEGKPKIESLDLQECDVEHWSALFDMLDLRGLREAIITVGPDGEANMIPRLGNLDKLEIMHTDDFVPPSSVAMSTIRRVEVDLINVDINTWNWYIDNLQSGESHTEEITLSVIIKDGCKLLAEEAIRIWERCDSVFAAMKQLRVFRIELGTTHEFLGRRDEGYDRFNVGKLGEDLKKLMPVLKQRGMLILHGKIYR</sequence>
<name>A0AA39NTS1_9AGAR</name>
<reference evidence="1" key="1">
    <citation type="submission" date="2023-06" db="EMBL/GenBank/DDBJ databases">
        <authorList>
            <consortium name="Lawrence Berkeley National Laboratory"/>
            <person name="Ahrendt S."/>
            <person name="Sahu N."/>
            <person name="Indic B."/>
            <person name="Wong-Bajracharya J."/>
            <person name="Merenyi Z."/>
            <person name="Ke H.-M."/>
            <person name="Monk M."/>
            <person name="Kocsube S."/>
            <person name="Drula E."/>
            <person name="Lipzen A."/>
            <person name="Balint B."/>
            <person name="Henrissat B."/>
            <person name="Andreopoulos B."/>
            <person name="Martin F.M."/>
            <person name="Harder C.B."/>
            <person name="Rigling D."/>
            <person name="Ford K.L."/>
            <person name="Foster G.D."/>
            <person name="Pangilinan J."/>
            <person name="Papanicolaou A."/>
            <person name="Barry K."/>
            <person name="LaButti K."/>
            <person name="Viragh M."/>
            <person name="Koriabine M."/>
            <person name="Yan M."/>
            <person name="Riley R."/>
            <person name="Champramary S."/>
            <person name="Plett K.L."/>
            <person name="Tsai I.J."/>
            <person name="Slot J."/>
            <person name="Sipos G."/>
            <person name="Plett J."/>
            <person name="Nagy L.G."/>
            <person name="Grigoriev I.V."/>
        </authorList>
    </citation>
    <scope>NUCLEOTIDE SEQUENCE</scope>
    <source>
        <strain evidence="1">ICMP 16352</strain>
    </source>
</reference>
<dbReference type="AlphaFoldDB" id="A0AA39NTS1"/>
<organism evidence="1 2">
    <name type="scientific">Armillaria novae-zelandiae</name>
    <dbReference type="NCBI Taxonomy" id="153914"/>
    <lineage>
        <taxon>Eukaryota</taxon>
        <taxon>Fungi</taxon>
        <taxon>Dikarya</taxon>
        <taxon>Basidiomycota</taxon>
        <taxon>Agaricomycotina</taxon>
        <taxon>Agaricomycetes</taxon>
        <taxon>Agaricomycetidae</taxon>
        <taxon>Agaricales</taxon>
        <taxon>Marasmiineae</taxon>
        <taxon>Physalacriaceae</taxon>
        <taxon>Armillaria</taxon>
    </lineage>
</organism>
<keyword evidence="2" id="KW-1185">Reference proteome</keyword>
<protein>
    <submittedName>
        <fullName evidence="1">Uncharacterized protein</fullName>
    </submittedName>
</protein>
<proteinExistence type="predicted"/>
<dbReference type="Proteomes" id="UP001175227">
    <property type="component" value="Unassembled WGS sequence"/>
</dbReference>
<evidence type="ECO:0000313" key="2">
    <source>
        <dbReference type="Proteomes" id="UP001175227"/>
    </source>
</evidence>
<gene>
    <name evidence="1" type="ORF">IW261DRAFT_833482</name>
</gene>
<evidence type="ECO:0000313" key="1">
    <source>
        <dbReference type="EMBL" id="KAK0471715.1"/>
    </source>
</evidence>
<comment type="caution">
    <text evidence="1">The sequence shown here is derived from an EMBL/GenBank/DDBJ whole genome shotgun (WGS) entry which is preliminary data.</text>
</comment>
<accession>A0AA39NTS1</accession>
<dbReference type="EMBL" id="JAUEPR010000048">
    <property type="protein sequence ID" value="KAK0471715.1"/>
    <property type="molecule type" value="Genomic_DNA"/>
</dbReference>